<dbReference type="GO" id="GO:0016020">
    <property type="term" value="C:membrane"/>
    <property type="evidence" value="ECO:0007669"/>
    <property type="project" value="InterPro"/>
</dbReference>
<evidence type="ECO:0000256" key="1">
    <source>
        <dbReference type="ARBA" id="ARBA00022475"/>
    </source>
</evidence>
<dbReference type="EMBL" id="CAEZWV010000002">
    <property type="protein sequence ID" value="CAB4660912.1"/>
    <property type="molecule type" value="Genomic_DNA"/>
</dbReference>
<sequence>MPSPRRLALVVALIVLVDQWSKSWAVNALDDGRTIDVVWTLRFALGFNSGIAFSQAQDLGPVVGIVALVAVALLIRAAVRAETVFAAYGLAMIIGGAIGNLADRVFRGDGWLHGHVVDFIDFQWFAVFNAADSAITVGAGVLILGLFREYREAKRLERHI</sequence>
<protein>
    <submittedName>
        <fullName evidence="9">Unannotated protein</fullName>
    </submittedName>
</protein>
<proteinExistence type="inferred from homology"/>
<feature type="transmembrane region" description="Helical" evidence="7">
    <location>
        <begin position="122"/>
        <end position="147"/>
    </location>
</feature>
<reference evidence="9" key="1">
    <citation type="submission" date="2020-05" db="EMBL/GenBank/DDBJ databases">
        <authorList>
            <person name="Chiriac C."/>
            <person name="Salcher M."/>
            <person name="Ghai R."/>
            <person name="Kavagutti S V."/>
        </authorList>
    </citation>
    <scope>NUCLEOTIDE SEQUENCE</scope>
</reference>
<dbReference type="GO" id="GO:0006508">
    <property type="term" value="P:proteolysis"/>
    <property type="evidence" value="ECO:0007669"/>
    <property type="project" value="UniProtKB-KW"/>
</dbReference>
<evidence type="ECO:0000256" key="4">
    <source>
        <dbReference type="ARBA" id="ARBA00022801"/>
    </source>
</evidence>
<name>A0A6J6LGU4_9ZZZZ</name>
<keyword evidence="4" id="KW-0378">Hydrolase</keyword>
<dbReference type="PRINTS" id="PR00781">
    <property type="entry name" value="LIPOSIGPTASE"/>
</dbReference>
<keyword evidence="1" id="KW-1003">Cell membrane</keyword>
<accession>A0A6J6LGU4</accession>
<evidence type="ECO:0000313" key="8">
    <source>
        <dbReference type="EMBL" id="CAB4643312.1"/>
    </source>
</evidence>
<dbReference type="Pfam" id="PF01252">
    <property type="entry name" value="Peptidase_A8"/>
    <property type="match status" value="1"/>
</dbReference>
<keyword evidence="3 7" id="KW-0812">Transmembrane</keyword>
<dbReference type="EMBL" id="CAEZWJ010000001">
    <property type="protein sequence ID" value="CAB4643312.1"/>
    <property type="molecule type" value="Genomic_DNA"/>
</dbReference>
<dbReference type="AlphaFoldDB" id="A0A6J6LGU4"/>
<organism evidence="9">
    <name type="scientific">freshwater metagenome</name>
    <dbReference type="NCBI Taxonomy" id="449393"/>
    <lineage>
        <taxon>unclassified sequences</taxon>
        <taxon>metagenomes</taxon>
        <taxon>ecological metagenomes</taxon>
    </lineage>
</organism>
<dbReference type="PANTHER" id="PTHR33695:SF1">
    <property type="entry name" value="LIPOPROTEIN SIGNAL PEPTIDASE"/>
    <property type="match status" value="1"/>
</dbReference>
<dbReference type="HAMAP" id="MF_00161">
    <property type="entry name" value="LspA"/>
    <property type="match status" value="1"/>
</dbReference>
<gene>
    <name evidence="8" type="ORF">UFOPK2214_00065</name>
    <name evidence="9" type="ORF">UFOPK2295_00163</name>
</gene>
<dbReference type="NCBIfam" id="TIGR00077">
    <property type="entry name" value="lspA"/>
    <property type="match status" value="1"/>
</dbReference>
<evidence type="ECO:0000256" key="7">
    <source>
        <dbReference type="SAM" id="Phobius"/>
    </source>
</evidence>
<keyword evidence="2" id="KW-0645">Protease</keyword>
<evidence type="ECO:0000256" key="2">
    <source>
        <dbReference type="ARBA" id="ARBA00022670"/>
    </source>
</evidence>
<feature type="transmembrane region" description="Helical" evidence="7">
    <location>
        <begin position="85"/>
        <end position="102"/>
    </location>
</feature>
<evidence type="ECO:0000256" key="5">
    <source>
        <dbReference type="ARBA" id="ARBA00022989"/>
    </source>
</evidence>
<keyword evidence="5 7" id="KW-1133">Transmembrane helix</keyword>
<dbReference type="InterPro" id="IPR001872">
    <property type="entry name" value="Peptidase_A8"/>
</dbReference>
<keyword evidence="6 7" id="KW-0472">Membrane</keyword>
<dbReference type="GO" id="GO:0004190">
    <property type="term" value="F:aspartic-type endopeptidase activity"/>
    <property type="evidence" value="ECO:0007669"/>
    <property type="project" value="InterPro"/>
</dbReference>
<dbReference type="PANTHER" id="PTHR33695">
    <property type="entry name" value="LIPOPROTEIN SIGNAL PEPTIDASE"/>
    <property type="match status" value="1"/>
</dbReference>
<evidence type="ECO:0000313" key="9">
    <source>
        <dbReference type="EMBL" id="CAB4660912.1"/>
    </source>
</evidence>
<evidence type="ECO:0000256" key="6">
    <source>
        <dbReference type="ARBA" id="ARBA00023136"/>
    </source>
</evidence>
<evidence type="ECO:0000256" key="3">
    <source>
        <dbReference type="ARBA" id="ARBA00022692"/>
    </source>
</evidence>
<feature type="transmembrane region" description="Helical" evidence="7">
    <location>
        <begin position="59"/>
        <end position="78"/>
    </location>
</feature>